<dbReference type="InterPro" id="IPR011613">
    <property type="entry name" value="GH15-like"/>
</dbReference>
<organism evidence="2">
    <name type="scientific">Pycnococcus provasolii</name>
    <dbReference type="NCBI Taxonomy" id="41880"/>
    <lineage>
        <taxon>Eukaryota</taxon>
        <taxon>Viridiplantae</taxon>
        <taxon>Chlorophyta</taxon>
        <taxon>Pseudoscourfieldiophyceae</taxon>
        <taxon>Pseudoscourfieldiales</taxon>
        <taxon>Pycnococcaceae</taxon>
        <taxon>Pycnococcus</taxon>
    </lineage>
</organism>
<dbReference type="PANTHER" id="PTHR31616:SF0">
    <property type="entry name" value="GLUCAN 1,4-ALPHA-GLUCOSIDASE"/>
    <property type="match status" value="1"/>
</dbReference>
<dbReference type="EMBL" id="HBHV01002197">
    <property type="protein sequence ID" value="CAE0010662.1"/>
    <property type="molecule type" value="Transcribed_RNA"/>
</dbReference>
<gene>
    <name evidence="2" type="ORF">PPRO1316_LOCUS1569</name>
</gene>
<dbReference type="InterPro" id="IPR008928">
    <property type="entry name" value="6-hairpin_glycosidase_sf"/>
</dbReference>
<dbReference type="InterPro" id="IPR012341">
    <property type="entry name" value="6hp_glycosidase-like_sf"/>
</dbReference>
<dbReference type="AlphaFoldDB" id="A0A7S2YXF8"/>
<dbReference type="Gene3D" id="1.50.10.10">
    <property type="match status" value="1"/>
</dbReference>
<evidence type="ECO:0000313" key="2">
    <source>
        <dbReference type="EMBL" id="CAE0010662.1"/>
    </source>
</evidence>
<accession>A0A7S2YXF8</accession>
<dbReference type="PANTHER" id="PTHR31616">
    <property type="entry name" value="TREHALASE"/>
    <property type="match status" value="1"/>
</dbReference>
<dbReference type="GO" id="GO:0005975">
    <property type="term" value="P:carbohydrate metabolic process"/>
    <property type="evidence" value="ECO:0007669"/>
    <property type="project" value="InterPro"/>
</dbReference>
<proteinExistence type="predicted"/>
<sequence>MSAMNNNAPFRSSTLRKKWLSQDGSFSGFASFMTFVTARLRFPVMPSSASSAHSSASASGSSSLLLPAAFGGSEAEAFDENVAEYANKVWTRDSALVAMAMKIAGVPTEEAATPIRALADVYERPENAKCMQTLIDNPNATYNDETCAPIRFDCETGNRTDPWGHMQLDAIGLFLLAVVDLGLADTYIALVKRFVLYLYAVGYWNREDRGHWEENSSNGARFSSIGCCVAGLRAAEEALRRNGDDETATVAKHASELGNAVVQDRLQDPSGPTEDWGNIRKQNGRKYDSAVCTVLFPTVAKYLRLTHEQGLSIFVHYRKLVRKQGIARYENDAYYTANFQQQLTAWREQNDGVKWPPGELMASWAVPGKEAQWTIFEPLLLSGAIAVNICSQSCFSMRRILASIEEEADGDDVKFHVHESYVFVNDELEPNDIRDLLWGIAYVRMALKLFHDKLKESKTFEEQLEQILKEEIVLTGVKPPEYANREHVSL</sequence>
<dbReference type="Pfam" id="PF00723">
    <property type="entry name" value="Glyco_hydro_15"/>
    <property type="match status" value="1"/>
</dbReference>
<protein>
    <recommendedName>
        <fullName evidence="1">GH15-like domain-containing protein</fullName>
    </recommendedName>
</protein>
<name>A0A7S2YXF8_9CHLO</name>
<dbReference type="SUPFAM" id="SSF48208">
    <property type="entry name" value="Six-hairpin glycosidases"/>
    <property type="match status" value="1"/>
</dbReference>
<reference evidence="2" key="1">
    <citation type="submission" date="2021-01" db="EMBL/GenBank/DDBJ databases">
        <authorList>
            <person name="Corre E."/>
            <person name="Pelletier E."/>
            <person name="Niang G."/>
            <person name="Scheremetjew M."/>
            <person name="Finn R."/>
            <person name="Kale V."/>
            <person name="Holt S."/>
            <person name="Cochrane G."/>
            <person name="Meng A."/>
            <person name="Brown T."/>
            <person name="Cohen L."/>
        </authorList>
    </citation>
    <scope>NUCLEOTIDE SEQUENCE</scope>
    <source>
        <strain evidence="2">RCC2336</strain>
    </source>
</reference>
<dbReference type="GO" id="GO:0004553">
    <property type="term" value="F:hydrolase activity, hydrolyzing O-glycosyl compounds"/>
    <property type="evidence" value="ECO:0007669"/>
    <property type="project" value="TreeGrafter"/>
</dbReference>
<evidence type="ECO:0000259" key="1">
    <source>
        <dbReference type="Pfam" id="PF00723"/>
    </source>
</evidence>
<feature type="domain" description="GH15-like" evidence="1">
    <location>
        <begin position="89"/>
        <end position="264"/>
    </location>
</feature>